<feature type="transmembrane region" description="Helical" evidence="8">
    <location>
        <begin position="392"/>
        <end position="418"/>
    </location>
</feature>
<evidence type="ECO:0000256" key="1">
    <source>
        <dbReference type="ARBA" id="ARBA00004542"/>
    </source>
</evidence>
<gene>
    <name evidence="10" type="primary">LOC106810509</name>
</gene>
<dbReference type="Pfam" id="PF02990">
    <property type="entry name" value="EMP70"/>
    <property type="match status" value="1"/>
</dbReference>
<dbReference type="Proteomes" id="UP000695022">
    <property type="component" value="Unplaced"/>
</dbReference>
<name>A0ABM1EB02_PRICU</name>
<feature type="transmembrane region" description="Helical" evidence="8">
    <location>
        <begin position="478"/>
        <end position="502"/>
    </location>
</feature>
<comment type="function">
    <text evidence="7">Plays an essential role in autophagy.</text>
</comment>
<evidence type="ECO:0000256" key="6">
    <source>
        <dbReference type="ARBA" id="ARBA00023136"/>
    </source>
</evidence>
<keyword evidence="3 8" id="KW-0812">Transmembrane</keyword>
<comment type="caution">
    <text evidence="8">Lacks conserved residue(s) required for the propagation of feature annotation.</text>
</comment>
<dbReference type="GeneID" id="106810509"/>
<dbReference type="InterPro" id="IPR004240">
    <property type="entry name" value="EMP70"/>
</dbReference>
<evidence type="ECO:0000313" key="9">
    <source>
        <dbReference type="Proteomes" id="UP000695022"/>
    </source>
</evidence>
<dbReference type="RefSeq" id="XP_014669373.1">
    <property type="nucleotide sequence ID" value="XM_014813887.1"/>
</dbReference>
<comment type="similarity">
    <text evidence="2 8">Belongs to the nonaspanin (TM9SF) (TC 9.A.2) family.</text>
</comment>
<feature type="transmembrane region" description="Helical" evidence="8">
    <location>
        <begin position="439"/>
        <end position="466"/>
    </location>
</feature>
<organism evidence="9 10">
    <name type="scientific">Priapulus caudatus</name>
    <name type="common">Priapulid worm</name>
    <dbReference type="NCBI Taxonomy" id="37621"/>
    <lineage>
        <taxon>Eukaryota</taxon>
        <taxon>Metazoa</taxon>
        <taxon>Ecdysozoa</taxon>
        <taxon>Scalidophora</taxon>
        <taxon>Priapulida</taxon>
        <taxon>Priapulimorpha</taxon>
        <taxon>Priapulimorphida</taxon>
        <taxon>Priapulidae</taxon>
        <taxon>Priapulus</taxon>
    </lineage>
</organism>
<dbReference type="PANTHER" id="PTHR10766">
    <property type="entry name" value="TRANSMEMBRANE 9 SUPERFAMILY PROTEIN"/>
    <property type="match status" value="1"/>
</dbReference>
<accession>A0ABM1EB02</accession>
<feature type="transmembrane region" description="Helical" evidence="8">
    <location>
        <begin position="286"/>
        <end position="315"/>
    </location>
</feature>
<dbReference type="PANTHER" id="PTHR10766:SF177">
    <property type="entry name" value="TRANSMEMBRANE 9 SUPERFAMILY MEMBER 1"/>
    <property type="match status" value="1"/>
</dbReference>
<feature type="chain" id="PRO_5044986397" description="Transmembrane 9 superfamily member" evidence="8">
    <location>
        <begin position="20"/>
        <end position="539"/>
    </location>
</feature>
<evidence type="ECO:0000256" key="8">
    <source>
        <dbReference type="RuleBase" id="RU363079"/>
    </source>
</evidence>
<reference evidence="10" key="1">
    <citation type="submission" date="2025-08" db="UniProtKB">
        <authorList>
            <consortium name="RefSeq"/>
        </authorList>
    </citation>
    <scope>IDENTIFICATION</scope>
</reference>
<comment type="subcellular location">
    <subcellularLocation>
        <location evidence="1">Cytoplasmic vesicle</location>
        <location evidence="1">Autophagosome membrane</location>
        <topology evidence="1">Multi-pass membrane protein</topology>
    </subcellularLocation>
</comment>
<feature type="transmembrane region" description="Helical" evidence="8">
    <location>
        <begin position="352"/>
        <end position="372"/>
    </location>
</feature>
<protein>
    <recommendedName>
        <fullName evidence="8">Transmembrane 9 superfamily member</fullName>
    </recommendedName>
</protein>
<evidence type="ECO:0000256" key="4">
    <source>
        <dbReference type="ARBA" id="ARBA00022729"/>
    </source>
</evidence>
<sequence length="539" mass="61677">MAASYVIALLALLSSSVLATKYNDNEKIVMYVNKVGPYFNPHETYHYYSLPVCRPEKIEHKSLSLGEVLDGDRMAVSLYEILFKKDEERKTLCKVVLKEADVQQLRSAIEDLYYFEFAIDQLPLRGFIGRLEEGSFLPHHHEVYLWVHLHFNIEYNGDQIIAVNVSTKEHQPVKMDEDIHGSINVTFTYSVKWFKTDLPYEQRAKRLSDNRFFPKTLEIHWLSIINSMVLVFLLIGFVVIILTRVLKNDFARYNMDDEELDDLDQDDNGWKTIHTDVFRFPRYKSLFCSILGVGAQFLALATGILLMALCGLFNVHKHGSMNTASVILYAFTSWIAGYVSSRMYKRMNGENWVWNVNLTTCLFGAPFFVIWSVENTVAWAYHSTQALPATTIILLGAMWIFGGYPLTVLGGIFGKNFAGGFDAPCRTKNIPRELPEVPWYRSAFAHMLIGGFLPFSAISVELYYIFATVWGREQYTLYGVLFVVFGILISVTMCVSIALTYFQLSTEDYRWWWRSIFSAGSTGASSYSTRSSTTSNART</sequence>
<evidence type="ECO:0000256" key="2">
    <source>
        <dbReference type="ARBA" id="ARBA00005227"/>
    </source>
</evidence>
<feature type="signal peptide" evidence="8">
    <location>
        <begin position="1"/>
        <end position="19"/>
    </location>
</feature>
<keyword evidence="4 8" id="KW-0732">Signal</keyword>
<keyword evidence="5 8" id="KW-1133">Transmembrane helix</keyword>
<keyword evidence="6 8" id="KW-0472">Membrane</keyword>
<proteinExistence type="inferred from homology"/>
<evidence type="ECO:0000256" key="5">
    <source>
        <dbReference type="ARBA" id="ARBA00022989"/>
    </source>
</evidence>
<feature type="transmembrane region" description="Helical" evidence="8">
    <location>
        <begin position="321"/>
        <end position="340"/>
    </location>
</feature>
<evidence type="ECO:0000256" key="7">
    <source>
        <dbReference type="ARBA" id="ARBA00037688"/>
    </source>
</evidence>
<keyword evidence="9" id="KW-1185">Reference proteome</keyword>
<evidence type="ECO:0000256" key="3">
    <source>
        <dbReference type="ARBA" id="ARBA00022692"/>
    </source>
</evidence>
<evidence type="ECO:0000313" key="10">
    <source>
        <dbReference type="RefSeq" id="XP_014669373.1"/>
    </source>
</evidence>
<feature type="transmembrane region" description="Helical" evidence="8">
    <location>
        <begin position="219"/>
        <end position="242"/>
    </location>
</feature>